<comment type="domain">
    <text evidence="5">The RxLR-dEER motif acts to carry the protein into the host cell cytoplasm through binding to cell surface phosphatidylinositol-3-phosphate.</text>
</comment>
<feature type="chain" id="PRO_5012126807" description="RxLR effector protein" evidence="5">
    <location>
        <begin position="23"/>
        <end position="129"/>
    </location>
</feature>
<evidence type="ECO:0000256" key="4">
    <source>
        <dbReference type="ARBA" id="ARBA00022729"/>
    </source>
</evidence>
<dbReference type="Pfam" id="PF16810">
    <property type="entry name" value="RXLR"/>
    <property type="match status" value="1"/>
</dbReference>
<reference evidence="8" key="1">
    <citation type="submission" date="2017-03" db="EMBL/GenBank/DDBJ databases">
        <title>Phytopthora megakarya and P. palmivora, two closely related causual agents of cacao black pod achieved similar genome size and gene model numbers by different mechanisms.</title>
        <authorList>
            <person name="Ali S."/>
            <person name="Shao J."/>
            <person name="Larry D.J."/>
            <person name="Kronmiller B."/>
            <person name="Shen D."/>
            <person name="Strem M.D."/>
            <person name="Melnick R.L."/>
            <person name="Guiltinan M.J."/>
            <person name="Tyler B.M."/>
            <person name="Meinhardt L.W."/>
            <person name="Bailey B.A."/>
        </authorList>
    </citation>
    <scope>NUCLEOTIDE SEQUENCE [LARGE SCALE GENOMIC DNA]</scope>
    <source>
        <strain evidence="8">zdho120</strain>
    </source>
</reference>
<protein>
    <recommendedName>
        <fullName evidence="5">RxLR effector protein</fullName>
    </recommendedName>
</protein>
<comment type="function">
    <text evidence="5">Effector that suppresses plant defense responses during pathogen infection.</text>
</comment>
<dbReference type="OrthoDB" id="126513at2759"/>
<evidence type="ECO:0000256" key="6">
    <source>
        <dbReference type="SAM" id="MobiDB-lite"/>
    </source>
</evidence>
<evidence type="ECO:0000256" key="3">
    <source>
        <dbReference type="ARBA" id="ARBA00022525"/>
    </source>
</evidence>
<dbReference type="AlphaFoldDB" id="A0A225VLM7"/>
<comment type="subcellular location">
    <subcellularLocation>
        <location evidence="1 5">Secreted</location>
    </subcellularLocation>
</comment>
<gene>
    <name evidence="7" type="ORF">PHMEG_00021804</name>
</gene>
<comment type="similarity">
    <text evidence="2 5">Belongs to the RxLR effector family.</text>
</comment>
<evidence type="ECO:0000313" key="8">
    <source>
        <dbReference type="Proteomes" id="UP000198211"/>
    </source>
</evidence>
<evidence type="ECO:0000256" key="1">
    <source>
        <dbReference type="ARBA" id="ARBA00004613"/>
    </source>
</evidence>
<feature type="region of interest" description="Disordered" evidence="6">
    <location>
        <begin position="39"/>
        <end position="73"/>
    </location>
</feature>
<dbReference type="Proteomes" id="UP000198211">
    <property type="component" value="Unassembled WGS sequence"/>
</dbReference>
<comment type="caution">
    <text evidence="7">The sequence shown here is derived from an EMBL/GenBank/DDBJ whole genome shotgun (WGS) entry which is preliminary data.</text>
</comment>
<dbReference type="InterPro" id="IPR031825">
    <property type="entry name" value="RXLR"/>
</dbReference>
<keyword evidence="4 5" id="KW-0732">Signal</keyword>
<sequence length="129" mass="14425">MRLSQVLVVATASFFFASEAIAVTEDSNQVKISTLTRGGPSQRLLRSYSKPVEEDSDDLDDPDDSEERSGTTEKLKALAKSWNLSYSGVATGPVKLSDEQYSKWKAIVDEGTKARQRARREVHNMEWRA</sequence>
<evidence type="ECO:0000313" key="7">
    <source>
        <dbReference type="EMBL" id="OWZ06004.1"/>
    </source>
</evidence>
<accession>A0A225VLM7</accession>
<keyword evidence="3 5" id="KW-0964">Secreted</keyword>
<proteinExistence type="inferred from homology"/>
<keyword evidence="8" id="KW-1185">Reference proteome</keyword>
<evidence type="ECO:0000256" key="2">
    <source>
        <dbReference type="ARBA" id="ARBA00010400"/>
    </source>
</evidence>
<dbReference type="EMBL" id="NBNE01004156">
    <property type="protein sequence ID" value="OWZ06004.1"/>
    <property type="molecule type" value="Genomic_DNA"/>
</dbReference>
<name>A0A225VLM7_9STRA</name>
<evidence type="ECO:0000256" key="5">
    <source>
        <dbReference type="RuleBase" id="RU367124"/>
    </source>
</evidence>
<feature type="signal peptide" evidence="5">
    <location>
        <begin position="1"/>
        <end position="22"/>
    </location>
</feature>
<feature type="compositionally biased region" description="Acidic residues" evidence="6">
    <location>
        <begin position="54"/>
        <end position="66"/>
    </location>
</feature>
<organism evidence="7 8">
    <name type="scientific">Phytophthora megakarya</name>
    <dbReference type="NCBI Taxonomy" id="4795"/>
    <lineage>
        <taxon>Eukaryota</taxon>
        <taxon>Sar</taxon>
        <taxon>Stramenopiles</taxon>
        <taxon>Oomycota</taxon>
        <taxon>Peronosporomycetes</taxon>
        <taxon>Peronosporales</taxon>
        <taxon>Peronosporaceae</taxon>
        <taxon>Phytophthora</taxon>
    </lineage>
</organism>